<proteinExistence type="predicted"/>
<protein>
    <submittedName>
        <fullName evidence="1">Uncharacterized protein</fullName>
    </submittedName>
</protein>
<dbReference type="EMBL" id="JWZX01002945">
    <property type="protein sequence ID" value="KOO25668.1"/>
    <property type="molecule type" value="Genomic_DNA"/>
</dbReference>
<evidence type="ECO:0000313" key="1">
    <source>
        <dbReference type="EMBL" id="KOO25668.1"/>
    </source>
</evidence>
<comment type="caution">
    <text evidence="1">The sequence shown here is derived from an EMBL/GenBank/DDBJ whole genome shotgun (WGS) entry which is preliminary data.</text>
</comment>
<dbReference type="AlphaFoldDB" id="A0A0M0JHE8"/>
<evidence type="ECO:0000313" key="2">
    <source>
        <dbReference type="Proteomes" id="UP000037460"/>
    </source>
</evidence>
<accession>A0A0M0JHE8</accession>
<name>A0A0M0JHE8_9EUKA</name>
<reference evidence="2" key="1">
    <citation type="journal article" date="2015" name="PLoS Genet.">
        <title>Genome Sequence and Transcriptome Analyses of Chrysochromulina tobin: Metabolic Tools for Enhanced Algal Fitness in the Prominent Order Prymnesiales (Haptophyceae).</title>
        <authorList>
            <person name="Hovde B.T."/>
            <person name="Deodato C.R."/>
            <person name="Hunsperger H.M."/>
            <person name="Ryken S.A."/>
            <person name="Yost W."/>
            <person name="Jha R.K."/>
            <person name="Patterson J."/>
            <person name="Monnat R.J. Jr."/>
            <person name="Barlow S.B."/>
            <person name="Starkenburg S.R."/>
            <person name="Cattolico R.A."/>
        </authorList>
    </citation>
    <scope>NUCLEOTIDE SEQUENCE</scope>
    <source>
        <strain evidence="2">CCMP291</strain>
    </source>
</reference>
<organism evidence="1 2">
    <name type="scientific">Chrysochromulina tobinii</name>
    <dbReference type="NCBI Taxonomy" id="1460289"/>
    <lineage>
        <taxon>Eukaryota</taxon>
        <taxon>Haptista</taxon>
        <taxon>Haptophyta</taxon>
        <taxon>Prymnesiophyceae</taxon>
        <taxon>Prymnesiales</taxon>
        <taxon>Chrysochromulinaceae</taxon>
        <taxon>Chrysochromulina</taxon>
    </lineage>
</organism>
<keyword evidence="2" id="KW-1185">Reference proteome</keyword>
<dbReference type="Proteomes" id="UP000037460">
    <property type="component" value="Unassembled WGS sequence"/>
</dbReference>
<sequence>MAGALESKRRSILDGTLKSKFGSCYVSDGWESCDNLPLINSAFISANDGGTYWRSVDTSGKTKSAEYCALLMIQDIYDFGPP</sequence>
<gene>
    <name evidence="1" type="ORF">Ctob_008463</name>
</gene>